<feature type="transmembrane region" description="Helical" evidence="3">
    <location>
        <begin position="631"/>
        <end position="651"/>
    </location>
</feature>
<keyword evidence="6" id="KW-0808">Transferase</keyword>
<dbReference type="CDD" id="cd03814">
    <property type="entry name" value="GT4-like"/>
    <property type="match status" value="1"/>
</dbReference>
<dbReference type="Pfam" id="PF13439">
    <property type="entry name" value="Glyco_transf_4"/>
    <property type="match status" value="1"/>
</dbReference>
<proteinExistence type="predicted"/>
<evidence type="ECO:0000256" key="1">
    <source>
        <dbReference type="ARBA" id="ARBA00022676"/>
    </source>
</evidence>
<dbReference type="GO" id="GO:0016757">
    <property type="term" value="F:glycosyltransferase activity"/>
    <property type="evidence" value="ECO:0007669"/>
    <property type="project" value="UniProtKB-KW"/>
</dbReference>
<dbReference type="InParanoid" id="A0A067Q8R1"/>
<evidence type="ECO:0000256" key="2">
    <source>
        <dbReference type="SAM" id="MobiDB-lite"/>
    </source>
</evidence>
<dbReference type="HOGENOM" id="CLU_417998_0_0_1"/>
<dbReference type="Gene3D" id="3.40.50.2000">
    <property type="entry name" value="Glycogen Phosphorylase B"/>
    <property type="match status" value="2"/>
</dbReference>
<keyword evidence="7" id="KW-1185">Reference proteome</keyword>
<dbReference type="OrthoDB" id="443318at2759"/>
<feature type="compositionally biased region" description="Polar residues" evidence="2">
    <location>
        <begin position="14"/>
        <end position="42"/>
    </location>
</feature>
<dbReference type="InterPro" id="IPR050194">
    <property type="entry name" value="Glycosyltransferase_grp1"/>
</dbReference>
<feature type="region of interest" description="Disordered" evidence="2">
    <location>
        <begin position="1"/>
        <end position="86"/>
    </location>
</feature>
<reference evidence="7" key="1">
    <citation type="journal article" date="2014" name="Proc. Natl. Acad. Sci. U.S.A.">
        <title>Extensive sampling of basidiomycete genomes demonstrates inadequacy of the white-rot/brown-rot paradigm for wood decay fungi.</title>
        <authorList>
            <person name="Riley R."/>
            <person name="Salamov A.A."/>
            <person name="Brown D.W."/>
            <person name="Nagy L.G."/>
            <person name="Floudas D."/>
            <person name="Held B.W."/>
            <person name="Levasseur A."/>
            <person name="Lombard V."/>
            <person name="Morin E."/>
            <person name="Otillar R."/>
            <person name="Lindquist E.A."/>
            <person name="Sun H."/>
            <person name="LaButti K.M."/>
            <person name="Schmutz J."/>
            <person name="Jabbour D."/>
            <person name="Luo H."/>
            <person name="Baker S.E."/>
            <person name="Pisabarro A.G."/>
            <person name="Walton J.D."/>
            <person name="Blanchette R.A."/>
            <person name="Henrissat B."/>
            <person name="Martin F."/>
            <person name="Cullen D."/>
            <person name="Hibbett D.S."/>
            <person name="Grigoriev I.V."/>
        </authorList>
    </citation>
    <scope>NUCLEOTIDE SEQUENCE [LARGE SCALE GENOMIC DNA]</scope>
    <source>
        <strain evidence="7">MUCL 33604</strain>
    </source>
</reference>
<dbReference type="SUPFAM" id="SSF53756">
    <property type="entry name" value="UDP-Glycosyltransferase/glycogen phosphorylase"/>
    <property type="match status" value="1"/>
</dbReference>
<keyword evidence="3" id="KW-0812">Transmembrane</keyword>
<dbReference type="InterPro" id="IPR001296">
    <property type="entry name" value="Glyco_trans_1"/>
</dbReference>
<sequence>MSTFIPCEYAAGTGSVSGDSEYTSDSLTPSPTGTFSSSYSNDQDQELPPLSLEDSYYTYNKSDSRGPGDTRSTHDTHINDDSDSDLDLEAHDASQKKKLRIAIITENFLPKVDGVTRTLCRLLDYLGTEGHEAIILGPGAKEGNFPTFHHHRTPGLPLSSLNLYGDGLSLNFFPPSFLPTLLTFKPDVIHFVDPIWLGAQGVPVTEALCGGIPRVGSYHTNLASYAGLFGWGWLGGWVWGLQRLLHSRLLLTFVPSPSTSSMLVSHGFAQDRLRLWPRGVDTSFFTPSKRDRALRRKWLFGKDGHDVRGDSDGIILLYVGRLSWEKNLRLLVETFKSLCATSSMPKHCNLVFVGDGPAKKAMEDLCVSYGLMGGKGMRDRVVFEGHRKGEELAKMYASADLFCFPSWTETFGQVVIEAQGSGLPVIGLQAEGVRDLVEHDKTGLLLPLSSLSSSLPLPSSSSSPPTEPSPHTLFAPTSLTFSLAVTLYSTLILSLIHNPTKRKQMGEAALEAASRHRWSEAMGKIVKGYREAIMIKRRMEARKVRRLAERQKRREEAETKGGFGLGRLFRRRGGEGLKSRRPFDELQCGDEGERGSRIEGQIIAEDRLGRVKRKNDELLAEVSSLYSNGGLAARSVILLLGFYSLMSLILASGRLL</sequence>
<keyword evidence="3" id="KW-0472">Membrane</keyword>
<dbReference type="Proteomes" id="UP000027265">
    <property type="component" value="Unassembled WGS sequence"/>
</dbReference>
<dbReference type="PANTHER" id="PTHR45947:SF3">
    <property type="entry name" value="SULFOQUINOVOSYL TRANSFERASE SQD2"/>
    <property type="match status" value="1"/>
</dbReference>
<protein>
    <submittedName>
        <fullName evidence="6">Glycosyltransferase family 4 protein</fullName>
    </submittedName>
</protein>
<gene>
    <name evidence="6" type="ORF">JAAARDRAFT_192532</name>
</gene>
<evidence type="ECO:0000259" key="4">
    <source>
        <dbReference type="Pfam" id="PF00534"/>
    </source>
</evidence>
<dbReference type="PANTHER" id="PTHR45947">
    <property type="entry name" value="SULFOQUINOVOSYL TRANSFERASE SQD2"/>
    <property type="match status" value="1"/>
</dbReference>
<name>A0A067Q8R1_9AGAM</name>
<dbReference type="Pfam" id="PF00534">
    <property type="entry name" value="Glycos_transf_1"/>
    <property type="match status" value="1"/>
</dbReference>
<feature type="compositionally biased region" description="Basic and acidic residues" evidence="2">
    <location>
        <begin position="62"/>
        <end position="80"/>
    </location>
</feature>
<evidence type="ECO:0000313" key="7">
    <source>
        <dbReference type="Proteomes" id="UP000027265"/>
    </source>
</evidence>
<dbReference type="AlphaFoldDB" id="A0A067Q8R1"/>
<dbReference type="STRING" id="933084.A0A067Q8R1"/>
<evidence type="ECO:0000259" key="5">
    <source>
        <dbReference type="Pfam" id="PF13439"/>
    </source>
</evidence>
<dbReference type="InterPro" id="IPR028098">
    <property type="entry name" value="Glyco_trans_4-like_N"/>
</dbReference>
<evidence type="ECO:0000256" key="3">
    <source>
        <dbReference type="SAM" id="Phobius"/>
    </source>
</evidence>
<keyword evidence="1" id="KW-0328">Glycosyltransferase</keyword>
<feature type="domain" description="Glycosyl transferase family 1" evidence="4">
    <location>
        <begin position="311"/>
        <end position="447"/>
    </location>
</feature>
<keyword evidence="3" id="KW-1133">Transmembrane helix</keyword>
<evidence type="ECO:0000313" key="6">
    <source>
        <dbReference type="EMBL" id="KDQ58966.1"/>
    </source>
</evidence>
<feature type="domain" description="Glycosyltransferase subfamily 4-like N-terminal" evidence="5">
    <location>
        <begin position="112"/>
        <end position="283"/>
    </location>
</feature>
<accession>A0A067Q8R1</accession>
<dbReference type="EMBL" id="KL197716">
    <property type="protein sequence ID" value="KDQ58966.1"/>
    <property type="molecule type" value="Genomic_DNA"/>
</dbReference>
<organism evidence="6 7">
    <name type="scientific">Jaapia argillacea MUCL 33604</name>
    <dbReference type="NCBI Taxonomy" id="933084"/>
    <lineage>
        <taxon>Eukaryota</taxon>
        <taxon>Fungi</taxon>
        <taxon>Dikarya</taxon>
        <taxon>Basidiomycota</taxon>
        <taxon>Agaricomycotina</taxon>
        <taxon>Agaricomycetes</taxon>
        <taxon>Agaricomycetidae</taxon>
        <taxon>Jaapiales</taxon>
        <taxon>Jaapiaceae</taxon>
        <taxon>Jaapia</taxon>
    </lineage>
</organism>
<feature type="transmembrane region" description="Helical" evidence="3">
    <location>
        <begin position="473"/>
        <end position="496"/>
    </location>
</feature>